<accession>A0A381UWS1</accession>
<reference evidence="1" key="1">
    <citation type="submission" date="2018-05" db="EMBL/GenBank/DDBJ databases">
        <authorList>
            <person name="Lanie J.A."/>
            <person name="Ng W.-L."/>
            <person name="Kazmierczak K.M."/>
            <person name="Andrzejewski T.M."/>
            <person name="Davidsen T.M."/>
            <person name="Wayne K.J."/>
            <person name="Tettelin H."/>
            <person name="Glass J.I."/>
            <person name="Rusch D."/>
            <person name="Podicherti R."/>
            <person name="Tsui H.-C.T."/>
            <person name="Winkler M.E."/>
        </authorList>
    </citation>
    <scope>NUCLEOTIDE SEQUENCE</scope>
</reference>
<organism evidence="1">
    <name type="scientific">marine metagenome</name>
    <dbReference type="NCBI Taxonomy" id="408172"/>
    <lineage>
        <taxon>unclassified sequences</taxon>
        <taxon>metagenomes</taxon>
        <taxon>ecological metagenomes</taxon>
    </lineage>
</organism>
<proteinExistence type="predicted"/>
<sequence>MSELKRDKIKYIRDRAKSAYIKDEECYICGGVEDLDFHHFFSVTELLNKWIKEKNLVILTAEDMMGIRDEFIDSHHEEIYDETVTLCHTHHLKLHSIYGKKPSLITGPKQKRWVNKRRDKEYGNVR</sequence>
<evidence type="ECO:0000313" key="1">
    <source>
        <dbReference type="EMBL" id="SVA32589.1"/>
    </source>
</evidence>
<dbReference type="EMBL" id="UINC01007306">
    <property type="protein sequence ID" value="SVA32589.1"/>
    <property type="molecule type" value="Genomic_DNA"/>
</dbReference>
<name>A0A381UWS1_9ZZZZ</name>
<dbReference type="AlphaFoldDB" id="A0A381UWS1"/>
<gene>
    <name evidence="1" type="ORF">METZ01_LOCUS85443</name>
</gene>
<protein>
    <submittedName>
        <fullName evidence="1">Uncharacterized protein</fullName>
    </submittedName>
</protein>